<keyword evidence="1" id="KW-0472">Membrane</keyword>
<accession>A0A4Q9KAP0</accession>
<dbReference type="GO" id="GO:0006508">
    <property type="term" value="P:proteolysis"/>
    <property type="evidence" value="ECO:0007669"/>
    <property type="project" value="UniProtKB-KW"/>
</dbReference>
<feature type="transmembrane region" description="Helical" evidence="1">
    <location>
        <begin position="204"/>
        <end position="226"/>
    </location>
</feature>
<feature type="transmembrane region" description="Helical" evidence="1">
    <location>
        <begin position="175"/>
        <end position="192"/>
    </location>
</feature>
<dbReference type="GO" id="GO:0008237">
    <property type="term" value="F:metallopeptidase activity"/>
    <property type="evidence" value="ECO:0007669"/>
    <property type="project" value="UniProtKB-KW"/>
</dbReference>
<dbReference type="GO" id="GO:0004175">
    <property type="term" value="F:endopeptidase activity"/>
    <property type="evidence" value="ECO:0007669"/>
    <property type="project" value="UniProtKB-ARBA"/>
</dbReference>
<comment type="caution">
    <text evidence="3">The sequence shown here is derived from an EMBL/GenBank/DDBJ whole genome shotgun (WGS) entry which is preliminary data.</text>
</comment>
<protein>
    <submittedName>
        <fullName evidence="3">CPBP family intramembrane metalloprotease</fullName>
    </submittedName>
</protein>
<keyword evidence="4" id="KW-1185">Reference proteome</keyword>
<dbReference type="OrthoDB" id="2680086at2"/>
<dbReference type="GO" id="GO:0080120">
    <property type="term" value="P:CAAX-box protein maturation"/>
    <property type="evidence" value="ECO:0007669"/>
    <property type="project" value="UniProtKB-ARBA"/>
</dbReference>
<reference evidence="3 4" key="1">
    <citation type="submission" date="2019-01" db="EMBL/GenBank/DDBJ databases">
        <title>Lactibacter flavus gen. nov., sp. nov., a novel bacterium of the family Propionibacteriaceae isolated from raw milk and dairy products.</title>
        <authorList>
            <person name="Huptas C."/>
            <person name="Wenning M."/>
            <person name="Breitenwieser F."/>
            <person name="Doll E."/>
            <person name="Von Neubeck M."/>
            <person name="Busse H.-J."/>
            <person name="Scherer S."/>
        </authorList>
    </citation>
    <scope>NUCLEOTIDE SEQUENCE [LARGE SCALE GENOMIC DNA]</scope>
    <source>
        <strain evidence="3 4">KCTC 33808</strain>
    </source>
</reference>
<gene>
    <name evidence="3" type="ORF">ET989_14185</name>
</gene>
<dbReference type="EMBL" id="SDMQ01000021">
    <property type="protein sequence ID" value="TBT82572.1"/>
    <property type="molecule type" value="Genomic_DNA"/>
</dbReference>
<keyword evidence="1" id="KW-0812">Transmembrane</keyword>
<feature type="transmembrane region" description="Helical" evidence="1">
    <location>
        <begin position="288"/>
        <end position="311"/>
    </location>
</feature>
<dbReference type="PANTHER" id="PTHR36435:SF1">
    <property type="entry name" value="CAAX AMINO TERMINAL PROTEASE FAMILY PROTEIN"/>
    <property type="match status" value="1"/>
</dbReference>
<organism evidence="3 4">
    <name type="scientific">Propioniciclava sinopodophylli</name>
    <dbReference type="NCBI Taxonomy" id="1837344"/>
    <lineage>
        <taxon>Bacteria</taxon>
        <taxon>Bacillati</taxon>
        <taxon>Actinomycetota</taxon>
        <taxon>Actinomycetes</taxon>
        <taxon>Propionibacteriales</taxon>
        <taxon>Propionibacteriaceae</taxon>
        <taxon>Propioniciclava</taxon>
    </lineage>
</organism>
<dbReference type="InterPro" id="IPR052710">
    <property type="entry name" value="CAAX_protease"/>
</dbReference>
<dbReference type="Proteomes" id="UP000292373">
    <property type="component" value="Unassembled WGS sequence"/>
</dbReference>
<feature type="transmembrane region" description="Helical" evidence="1">
    <location>
        <begin position="138"/>
        <end position="155"/>
    </location>
</feature>
<dbReference type="PANTHER" id="PTHR36435">
    <property type="entry name" value="SLR1288 PROTEIN"/>
    <property type="match status" value="1"/>
</dbReference>
<keyword evidence="3" id="KW-0645">Protease</keyword>
<evidence type="ECO:0000259" key="2">
    <source>
        <dbReference type="Pfam" id="PF02517"/>
    </source>
</evidence>
<feature type="transmembrane region" description="Helical" evidence="1">
    <location>
        <begin position="47"/>
        <end position="74"/>
    </location>
</feature>
<name>A0A4Q9KAP0_9ACTN</name>
<keyword evidence="1" id="KW-1133">Transmembrane helix</keyword>
<keyword evidence="3" id="KW-0482">Metalloprotease</keyword>
<dbReference type="AlphaFoldDB" id="A0A4Q9KAP0"/>
<dbReference type="RefSeq" id="WP_131170117.1">
    <property type="nucleotide sequence ID" value="NZ_SDMQ01000021.1"/>
</dbReference>
<feature type="domain" description="CAAX prenyl protease 2/Lysostaphin resistance protein A-like" evidence="2">
    <location>
        <begin position="176"/>
        <end position="267"/>
    </location>
</feature>
<keyword evidence="3" id="KW-0378">Hydrolase</keyword>
<proteinExistence type="predicted"/>
<sequence>MADSKRRRIAGPAEASFTARHATEKVPVGVDYTQVLRTPNASPAASLMGVMLGVLTFMVLTPLVSQAMAALYWLATGRPGEFTDTYRSLVAYEVPFGLVVGHAGLAMLIPISIVLVLLIHRVRPGYLSSVLGHIRWRWFFLTLVLGFAALWLVLLVQNLTMPGGPNWAITPQAGALWFILVMLVTTPIQAAAEEYFFRGYLMQSLGSLVASPWFGIVVSAAVFTLFHASTNLALVLDRFAFGVLAGWLVVRTGGLEAAIGAHIANNVSAFGLAALTSSMAEVKAITEVTWAAAAWDVGRFAFFVLLIWLLARGYRPATVTLGLSRTPTLG</sequence>
<dbReference type="InterPro" id="IPR003675">
    <property type="entry name" value="Rce1/LyrA-like_dom"/>
</dbReference>
<dbReference type="Pfam" id="PF02517">
    <property type="entry name" value="Rce1-like"/>
    <property type="match status" value="1"/>
</dbReference>
<evidence type="ECO:0000313" key="3">
    <source>
        <dbReference type="EMBL" id="TBT82572.1"/>
    </source>
</evidence>
<evidence type="ECO:0000313" key="4">
    <source>
        <dbReference type="Proteomes" id="UP000292373"/>
    </source>
</evidence>
<evidence type="ECO:0000256" key="1">
    <source>
        <dbReference type="SAM" id="Phobius"/>
    </source>
</evidence>
<feature type="transmembrane region" description="Helical" evidence="1">
    <location>
        <begin position="94"/>
        <end position="118"/>
    </location>
</feature>